<evidence type="ECO:0008006" key="3">
    <source>
        <dbReference type="Google" id="ProtNLM"/>
    </source>
</evidence>
<dbReference type="PANTHER" id="PTHR38471:SF2">
    <property type="entry name" value="FOUR HELIX BUNDLE PROTEIN"/>
    <property type="match status" value="1"/>
</dbReference>
<evidence type="ECO:0000313" key="2">
    <source>
        <dbReference type="Proteomes" id="UP000006873"/>
    </source>
</evidence>
<dbReference type="Gene3D" id="1.20.1440.60">
    <property type="entry name" value="23S rRNA-intervening sequence"/>
    <property type="match status" value="1"/>
</dbReference>
<reference evidence="1 2" key="2">
    <citation type="journal article" date="2011" name="J. Bacteriol.">
        <title>Complete genome sequence of a carbon monoxide-utilizing acetogen, Eubacterium limosum KIST612.</title>
        <authorList>
            <person name="Roh H."/>
            <person name="Ko H.J."/>
            <person name="Kim D."/>
            <person name="Choi D.G."/>
            <person name="Park S."/>
            <person name="Kim S."/>
            <person name="Chang I.S."/>
            <person name="Choi I.G."/>
        </authorList>
    </citation>
    <scope>NUCLEOTIDE SEQUENCE [LARGE SCALE GENOMIC DNA]</scope>
    <source>
        <strain evidence="1 2">KIST612</strain>
    </source>
</reference>
<dbReference type="InterPro" id="IPR036583">
    <property type="entry name" value="23S_rRNA_IVS_sf"/>
</dbReference>
<organism evidence="1 2">
    <name type="scientific">Eubacterium callanderi</name>
    <dbReference type="NCBI Taxonomy" id="53442"/>
    <lineage>
        <taxon>Bacteria</taxon>
        <taxon>Bacillati</taxon>
        <taxon>Bacillota</taxon>
        <taxon>Clostridia</taxon>
        <taxon>Eubacteriales</taxon>
        <taxon>Eubacteriaceae</taxon>
        <taxon>Eubacterium</taxon>
    </lineage>
</organism>
<dbReference type="Proteomes" id="UP000006873">
    <property type="component" value="Chromosome"/>
</dbReference>
<dbReference type="HOGENOM" id="CLU_129874_2_0_9"/>
<gene>
    <name evidence="1" type="ordered locus">ELI_4141</name>
</gene>
<dbReference type="PANTHER" id="PTHR38471">
    <property type="entry name" value="FOUR HELIX BUNDLE PROTEIN"/>
    <property type="match status" value="1"/>
</dbReference>
<dbReference type="eggNOG" id="ENOG5032RWC">
    <property type="taxonomic scope" value="Bacteria"/>
</dbReference>
<keyword evidence="2" id="KW-1185">Reference proteome</keyword>
<dbReference type="RefSeq" id="WP_013382390.1">
    <property type="nucleotide sequence ID" value="NZ_CP176625.1"/>
</dbReference>
<protein>
    <recommendedName>
        <fullName evidence="3">Four helix bundle protein</fullName>
    </recommendedName>
</protein>
<accession>E3GQ34</accession>
<dbReference type="NCBIfam" id="TIGR02436">
    <property type="entry name" value="four helix bundle protein"/>
    <property type="match status" value="1"/>
</dbReference>
<dbReference type="EMBL" id="CP002273">
    <property type="protein sequence ID" value="ADO39083.1"/>
    <property type="molecule type" value="Genomic_DNA"/>
</dbReference>
<reference key="1">
    <citation type="submission" date="2010-09" db="EMBL/GenBank/DDBJ databases">
        <authorList>
            <person name="Roh H."/>
            <person name="Ko H.-J."/>
            <person name="Kim D."/>
            <person name="Choi D.G."/>
            <person name="Park S."/>
            <person name="Kim S."/>
            <person name="Kim K.H."/>
            <person name="Chang I.S."/>
            <person name="Choi I.-G."/>
        </authorList>
    </citation>
    <scope>NUCLEOTIDE SEQUENCE</scope>
    <source>
        <strain>KIST612</strain>
    </source>
</reference>
<evidence type="ECO:0000313" key="1">
    <source>
        <dbReference type="EMBL" id="ADO39083.1"/>
    </source>
</evidence>
<name>E3GQ34_9FIRM</name>
<dbReference type="Pfam" id="PF05635">
    <property type="entry name" value="23S_rRNA_IVP"/>
    <property type="match status" value="1"/>
</dbReference>
<dbReference type="KEGG" id="elm:ELI_4141"/>
<sequence>MCQSKKEFVLSKQLLRSGTSIGANIREAQEAQSKKDFLSKMGIALKEASETCYWLELLMVTDYLTSDEGKSLYSDSVELRKMLSSIVKSTKEKI</sequence>
<dbReference type="PIRSF" id="PIRSF035652">
    <property type="entry name" value="CHP02436"/>
    <property type="match status" value="1"/>
</dbReference>
<dbReference type="AlphaFoldDB" id="E3GQ34"/>
<dbReference type="InterPro" id="IPR012657">
    <property type="entry name" value="23S_rRNA-intervening_sequence"/>
</dbReference>
<dbReference type="SUPFAM" id="SSF158446">
    <property type="entry name" value="IVS-encoded protein-like"/>
    <property type="match status" value="1"/>
</dbReference>
<proteinExistence type="predicted"/>